<keyword evidence="3 8" id="KW-0813">Transport</keyword>
<evidence type="ECO:0000256" key="1">
    <source>
        <dbReference type="ARBA" id="ARBA00004651"/>
    </source>
</evidence>
<dbReference type="InterPro" id="IPR011701">
    <property type="entry name" value="MFS"/>
</dbReference>
<reference evidence="10 11" key="1">
    <citation type="submission" date="2024-09" db="EMBL/GenBank/DDBJ databases">
        <title>Floridaenema gen nov. (Aerosakkonemataceae, Aerosakkonematales ord. nov., Cyanobacteria) from benthic tropical and subtropical fresh waters, with the description of four new species.</title>
        <authorList>
            <person name="Moretto J.A."/>
            <person name="Berthold D.E."/>
            <person name="Lefler F.W."/>
            <person name="Huang I.-S."/>
            <person name="Laughinghouse H. IV."/>
        </authorList>
    </citation>
    <scope>NUCLEOTIDE SEQUENCE [LARGE SCALE GENOMIC DNA]</scope>
    <source>
        <strain evidence="10 11">BLCC-F50</strain>
    </source>
</reference>
<gene>
    <name evidence="10" type="ORF">ACE1CI_04840</name>
</gene>
<dbReference type="InterPro" id="IPR004737">
    <property type="entry name" value="NO3_transporter_NarK/NarU-like"/>
</dbReference>
<evidence type="ECO:0000256" key="3">
    <source>
        <dbReference type="ARBA" id="ARBA00022448"/>
    </source>
</evidence>
<dbReference type="PANTHER" id="PTHR23515">
    <property type="entry name" value="HIGH-AFFINITY NITRATE TRANSPORTER 2.3"/>
    <property type="match status" value="1"/>
</dbReference>
<dbReference type="InterPro" id="IPR020846">
    <property type="entry name" value="MFS_dom"/>
</dbReference>
<dbReference type="Proteomes" id="UP001576784">
    <property type="component" value="Unassembled WGS sequence"/>
</dbReference>
<feature type="transmembrane region" description="Helical" evidence="8">
    <location>
        <begin position="109"/>
        <end position="126"/>
    </location>
</feature>
<name>A0ABV4XKM3_9CYAN</name>
<sequence>MLTEMWSLKGRYKILHLTWFAFFLTFVCWFNFAPFATTIGKELQLEEAQIKTLLICNLALTIPARIIIGMLLDKFGPRITYSALLMFAVVPCLATAMSQDFGQLVVSRLLMGIVGAGFVVGIRMVSEWFPPKEIGIAEGIYGGWGNFGAFGAEFALPTIALSTAFLGGGATNWRLAIALTGIVAAIYGWIYYHNVQDTPAGVTYKKPKKSGAMEVTSVRSYYAMLLSNFGLIFALGLLAWRLAQPKIHFFNAEQMVFVWLLLGFLFAYQTFKAWEVNKDLLEGHKTYKPAERYEFRQVALLELCYVVTFGSELAAVSMLPGFFEKTFSLEHVMAGMIAASYPFLNLVSRPSGGLISDKLGSRKWTMTAIAGGVGIGYLLAHSINASWSIPFAIAITMLCAYFAQAGCGATYGIVPLIKKEITGQVSGNVGAYGNFGGVVFLTVFSLTDAPTLFTTMGISALVCCLLCAFYLKEPKGSFAAHYAEETATEAPATKPLPKLIYRPEEE</sequence>
<evidence type="ECO:0000313" key="11">
    <source>
        <dbReference type="Proteomes" id="UP001576784"/>
    </source>
</evidence>
<feature type="transmembrane region" description="Helical" evidence="8">
    <location>
        <begin position="20"/>
        <end position="40"/>
    </location>
</feature>
<feature type="transmembrane region" description="Helical" evidence="8">
    <location>
        <begin position="221"/>
        <end position="243"/>
    </location>
</feature>
<feature type="domain" description="Major facilitator superfamily (MFS) profile" evidence="9">
    <location>
        <begin position="14"/>
        <end position="475"/>
    </location>
</feature>
<feature type="transmembrane region" description="Helical" evidence="8">
    <location>
        <begin position="389"/>
        <end position="417"/>
    </location>
</feature>
<comment type="similarity">
    <text evidence="2 8">Belongs to the major facilitator superfamily. Nitrate/nitrite porter (TC 2.A.1.8) family.</text>
</comment>
<comment type="caution">
    <text evidence="10">The sequence shown here is derived from an EMBL/GenBank/DDBJ whole genome shotgun (WGS) entry which is preliminary data.</text>
</comment>
<evidence type="ECO:0000256" key="7">
    <source>
        <dbReference type="ARBA" id="ARBA00023136"/>
    </source>
</evidence>
<feature type="transmembrane region" description="Helical" evidence="8">
    <location>
        <begin position="255"/>
        <end position="271"/>
    </location>
</feature>
<dbReference type="NCBIfam" id="TIGR00886">
    <property type="entry name" value="2A0108"/>
    <property type="match status" value="1"/>
</dbReference>
<feature type="transmembrane region" description="Helical" evidence="8">
    <location>
        <begin position="429"/>
        <end position="446"/>
    </location>
</feature>
<organism evidence="10 11">
    <name type="scientific">Floridaenema flaviceps BLCC-F50</name>
    <dbReference type="NCBI Taxonomy" id="3153642"/>
    <lineage>
        <taxon>Bacteria</taxon>
        <taxon>Bacillati</taxon>
        <taxon>Cyanobacteriota</taxon>
        <taxon>Cyanophyceae</taxon>
        <taxon>Oscillatoriophycideae</taxon>
        <taxon>Aerosakkonematales</taxon>
        <taxon>Aerosakkonemataceae</taxon>
        <taxon>Floridanema</taxon>
        <taxon>Floridanema flaviceps</taxon>
    </lineage>
</organism>
<protein>
    <recommendedName>
        <fullName evidence="8">Nitrate/nitrite transporter</fullName>
    </recommendedName>
</protein>
<keyword evidence="5 8" id="KW-1133">Transmembrane helix</keyword>
<evidence type="ECO:0000256" key="8">
    <source>
        <dbReference type="RuleBase" id="RU366033"/>
    </source>
</evidence>
<dbReference type="InterPro" id="IPR036259">
    <property type="entry name" value="MFS_trans_sf"/>
</dbReference>
<keyword evidence="8" id="KW-1003">Cell membrane</keyword>
<evidence type="ECO:0000313" key="10">
    <source>
        <dbReference type="EMBL" id="MFB2892255.1"/>
    </source>
</evidence>
<dbReference type="Pfam" id="PF07690">
    <property type="entry name" value="MFS_1"/>
    <property type="match status" value="2"/>
</dbReference>
<dbReference type="SUPFAM" id="SSF103473">
    <property type="entry name" value="MFS general substrate transporter"/>
    <property type="match status" value="1"/>
</dbReference>
<comment type="caution">
    <text evidence="8">Lacks conserved residue(s) required for the propagation of feature annotation.</text>
</comment>
<feature type="transmembrane region" description="Helical" evidence="8">
    <location>
        <begin position="452"/>
        <end position="471"/>
    </location>
</feature>
<keyword evidence="4 8" id="KW-0812">Transmembrane</keyword>
<feature type="transmembrane region" description="Helical" evidence="8">
    <location>
        <begin position="52"/>
        <end position="72"/>
    </location>
</feature>
<proteinExistence type="inferred from homology"/>
<feature type="transmembrane region" description="Helical" evidence="8">
    <location>
        <begin position="364"/>
        <end position="383"/>
    </location>
</feature>
<dbReference type="InterPro" id="IPR044772">
    <property type="entry name" value="NO3_transporter"/>
</dbReference>
<dbReference type="CDD" id="cd17341">
    <property type="entry name" value="MFS_NRT2_like"/>
    <property type="match status" value="1"/>
</dbReference>
<dbReference type="EMBL" id="JBHFNR010000024">
    <property type="protein sequence ID" value="MFB2892255.1"/>
    <property type="molecule type" value="Genomic_DNA"/>
</dbReference>
<evidence type="ECO:0000256" key="2">
    <source>
        <dbReference type="ARBA" id="ARBA00008432"/>
    </source>
</evidence>
<dbReference type="Gene3D" id="1.20.1250.20">
    <property type="entry name" value="MFS general substrate transporter like domains"/>
    <property type="match status" value="2"/>
</dbReference>
<evidence type="ECO:0000256" key="4">
    <source>
        <dbReference type="ARBA" id="ARBA00022692"/>
    </source>
</evidence>
<accession>A0ABV4XKM3</accession>
<feature type="transmembrane region" description="Helical" evidence="8">
    <location>
        <begin position="146"/>
        <end position="166"/>
    </location>
</feature>
<keyword evidence="11" id="KW-1185">Reference proteome</keyword>
<evidence type="ECO:0000256" key="6">
    <source>
        <dbReference type="ARBA" id="ARBA00023063"/>
    </source>
</evidence>
<keyword evidence="7 8" id="KW-0472">Membrane</keyword>
<comment type="subcellular location">
    <subcellularLocation>
        <location evidence="1 8">Cell membrane</location>
        <topology evidence="1 8">Multi-pass membrane protein</topology>
    </subcellularLocation>
</comment>
<keyword evidence="6 8" id="KW-0534">Nitrate assimilation</keyword>
<dbReference type="RefSeq" id="WP_413261919.1">
    <property type="nucleotide sequence ID" value="NZ_JBHFNR010000024.1"/>
</dbReference>
<feature type="transmembrane region" description="Helical" evidence="8">
    <location>
        <begin position="327"/>
        <end position="344"/>
    </location>
</feature>
<dbReference type="PROSITE" id="PS50850">
    <property type="entry name" value="MFS"/>
    <property type="match status" value="1"/>
</dbReference>
<evidence type="ECO:0000259" key="9">
    <source>
        <dbReference type="PROSITE" id="PS50850"/>
    </source>
</evidence>
<evidence type="ECO:0000256" key="5">
    <source>
        <dbReference type="ARBA" id="ARBA00022989"/>
    </source>
</evidence>
<feature type="transmembrane region" description="Helical" evidence="8">
    <location>
        <begin position="173"/>
        <end position="192"/>
    </location>
</feature>
<feature type="transmembrane region" description="Helical" evidence="8">
    <location>
        <begin position="78"/>
        <end position="97"/>
    </location>
</feature>